<dbReference type="EMBL" id="WUTW01000002">
    <property type="protein sequence ID" value="MXQ65510.1"/>
    <property type="molecule type" value="Genomic_DNA"/>
</dbReference>
<keyword evidence="1" id="KW-1133">Transmembrane helix</keyword>
<feature type="transmembrane region" description="Helical" evidence="1">
    <location>
        <begin position="65"/>
        <end position="85"/>
    </location>
</feature>
<dbReference type="AlphaFoldDB" id="A0A6I4W9Q4"/>
<evidence type="ECO:0000313" key="2">
    <source>
        <dbReference type="EMBL" id="MXQ65510.1"/>
    </source>
</evidence>
<dbReference type="InterPro" id="IPR021214">
    <property type="entry name" value="DUF2568"/>
</dbReference>
<gene>
    <name evidence="2" type="ORF">GQ466_15885</name>
</gene>
<reference evidence="2 3" key="1">
    <citation type="submission" date="2019-12" db="EMBL/GenBank/DDBJ databases">
        <title>Nocardia macrotermitis sp. nov. and Nocardia aurantia sp. nov., isolated from the gut of the fungus growing-termite Macrotermes natalensis.</title>
        <authorList>
            <person name="Christine B."/>
            <person name="Rene B."/>
        </authorList>
    </citation>
    <scope>NUCLEOTIDE SEQUENCE [LARGE SCALE GENOMIC DNA]</scope>
    <source>
        <strain evidence="2 3">DSM 102126</strain>
    </source>
</reference>
<comment type="caution">
    <text evidence="2">The sequence shown here is derived from an EMBL/GenBank/DDBJ whole genome shotgun (WGS) entry which is preliminary data.</text>
</comment>
<keyword evidence="1" id="KW-0472">Membrane</keyword>
<evidence type="ECO:0000256" key="1">
    <source>
        <dbReference type="SAM" id="Phobius"/>
    </source>
</evidence>
<dbReference type="OrthoDB" id="4338809at2"/>
<proteinExistence type="predicted"/>
<name>A0A6I4W9Q4_9ACTN</name>
<feature type="transmembrane region" description="Helical" evidence="1">
    <location>
        <begin position="37"/>
        <end position="58"/>
    </location>
</feature>
<dbReference type="RefSeq" id="WP_161103596.1">
    <property type="nucleotide sequence ID" value="NZ_JBHLYI010000006.1"/>
</dbReference>
<sequence>MRLPGPLHLANEGLAFVLELAALAALAWWGFAIGGVGGVLLGIAAPVAAAVLWGLFAAPKARVRLPLAGILAVKAIVFVAAGLALHGVGHTVWGAVFVGVAVVNALVAAVDRDAHFRDVSPGRG</sequence>
<dbReference type="Proteomes" id="UP000431901">
    <property type="component" value="Unassembled WGS sequence"/>
</dbReference>
<evidence type="ECO:0000313" key="3">
    <source>
        <dbReference type="Proteomes" id="UP000431901"/>
    </source>
</evidence>
<dbReference type="Pfam" id="PF10823">
    <property type="entry name" value="DUF2568"/>
    <property type="match status" value="1"/>
</dbReference>
<feature type="transmembrane region" description="Helical" evidence="1">
    <location>
        <begin position="12"/>
        <end position="31"/>
    </location>
</feature>
<organism evidence="2 3">
    <name type="scientific">Actinomadura rayongensis</name>
    <dbReference type="NCBI Taxonomy" id="1429076"/>
    <lineage>
        <taxon>Bacteria</taxon>
        <taxon>Bacillati</taxon>
        <taxon>Actinomycetota</taxon>
        <taxon>Actinomycetes</taxon>
        <taxon>Streptosporangiales</taxon>
        <taxon>Thermomonosporaceae</taxon>
        <taxon>Actinomadura</taxon>
    </lineage>
</organism>
<keyword evidence="3" id="KW-1185">Reference proteome</keyword>
<keyword evidence="1" id="KW-0812">Transmembrane</keyword>
<accession>A0A6I4W9Q4</accession>
<feature type="transmembrane region" description="Helical" evidence="1">
    <location>
        <begin position="91"/>
        <end position="110"/>
    </location>
</feature>
<protein>
    <submittedName>
        <fullName evidence="2">DUF2568 domain-containing protein</fullName>
    </submittedName>
</protein>